<accession>A0ABW7JUF2</accession>
<feature type="domain" description="OmpR/PhoB-type" evidence="4">
    <location>
        <begin position="1"/>
        <end position="82"/>
    </location>
</feature>
<keyword evidence="8" id="KW-1185">Reference proteome</keyword>
<evidence type="ECO:0000313" key="6">
    <source>
        <dbReference type="EMBL" id="MFH5232934.1"/>
    </source>
</evidence>
<dbReference type="Pfam" id="PF03704">
    <property type="entry name" value="BTAD"/>
    <property type="match status" value="1"/>
</dbReference>
<evidence type="ECO:0000313" key="8">
    <source>
        <dbReference type="Proteomes" id="UP001609219"/>
    </source>
</evidence>
<dbReference type="EMBL" id="JBIMSO010000120">
    <property type="protein sequence ID" value="MFH5211473.1"/>
    <property type="molecule type" value="Genomic_DNA"/>
</dbReference>
<dbReference type="Proteomes" id="UP001609175">
    <property type="component" value="Unassembled WGS sequence"/>
</dbReference>
<name>A0ABW7JUF2_9NOCA</name>
<dbReference type="Proteomes" id="UP001609219">
    <property type="component" value="Unassembled WGS sequence"/>
</dbReference>
<dbReference type="EMBL" id="JBIMSN010000180">
    <property type="protein sequence ID" value="MFH5232934.1"/>
    <property type="molecule type" value="Genomic_DNA"/>
</dbReference>
<dbReference type="PROSITE" id="PS51755">
    <property type="entry name" value="OMPR_PHOB"/>
    <property type="match status" value="1"/>
</dbReference>
<dbReference type="Pfam" id="PF00486">
    <property type="entry name" value="Trans_reg_C"/>
    <property type="match status" value="1"/>
</dbReference>
<comment type="caution">
    <text evidence="5">The sequence shown here is derived from an EMBL/GenBank/DDBJ whole genome shotgun (WGS) entry which is preliminary data.</text>
</comment>
<dbReference type="Gene3D" id="1.10.10.10">
    <property type="entry name" value="Winged helix-like DNA-binding domain superfamily/Winged helix DNA-binding domain"/>
    <property type="match status" value="1"/>
</dbReference>
<dbReference type="SUPFAM" id="SSF48452">
    <property type="entry name" value="TPR-like"/>
    <property type="match status" value="1"/>
</dbReference>
<dbReference type="InterPro" id="IPR051677">
    <property type="entry name" value="AfsR-DnrI-RedD_regulator"/>
</dbReference>
<keyword evidence="2 3" id="KW-0238">DNA-binding</keyword>
<organism evidence="5 7">
    <name type="scientific">Antrihabitans spumae</name>
    <dbReference type="NCBI Taxonomy" id="3373370"/>
    <lineage>
        <taxon>Bacteria</taxon>
        <taxon>Bacillati</taxon>
        <taxon>Actinomycetota</taxon>
        <taxon>Actinomycetes</taxon>
        <taxon>Mycobacteriales</taxon>
        <taxon>Nocardiaceae</taxon>
        <taxon>Antrihabitans</taxon>
    </lineage>
</organism>
<evidence type="ECO:0000256" key="1">
    <source>
        <dbReference type="ARBA" id="ARBA00005820"/>
    </source>
</evidence>
<evidence type="ECO:0000313" key="7">
    <source>
        <dbReference type="Proteomes" id="UP001609175"/>
    </source>
</evidence>
<reference evidence="7 8" key="1">
    <citation type="submission" date="2024-10" db="EMBL/GenBank/DDBJ databases">
        <authorList>
            <person name="Riesco R."/>
        </authorList>
    </citation>
    <scope>NUCLEOTIDE SEQUENCE [LARGE SCALE GENOMIC DNA]</scope>
    <source>
        <strain evidence="5 7">NCIMB 15449</strain>
        <strain evidence="6 8">NCIMB 15450</strain>
    </source>
</reference>
<protein>
    <submittedName>
        <fullName evidence="5">BTAD domain-containing putative transcriptional regulator</fullName>
    </submittedName>
</protein>
<comment type="similarity">
    <text evidence="1">Belongs to the AfsR/DnrI/RedD regulatory family.</text>
</comment>
<evidence type="ECO:0000313" key="5">
    <source>
        <dbReference type="EMBL" id="MFH5211473.1"/>
    </source>
</evidence>
<dbReference type="InterPro" id="IPR016032">
    <property type="entry name" value="Sig_transdc_resp-reg_C-effctor"/>
</dbReference>
<dbReference type="InterPro" id="IPR036388">
    <property type="entry name" value="WH-like_DNA-bd_sf"/>
</dbReference>
<dbReference type="PANTHER" id="PTHR35807:SF2">
    <property type="entry name" value="TRANSCRIPTIONAL ACTIVATOR DOMAIN"/>
    <property type="match status" value="1"/>
</dbReference>
<dbReference type="InterPro" id="IPR011990">
    <property type="entry name" value="TPR-like_helical_dom_sf"/>
</dbReference>
<gene>
    <name evidence="5" type="ORF">ACHIPZ_25195</name>
    <name evidence="6" type="ORF">ACHIRB_30865</name>
</gene>
<proteinExistence type="inferred from homology"/>
<dbReference type="RefSeq" id="WP_395117981.1">
    <property type="nucleotide sequence ID" value="NZ_JBIMSN010000180.1"/>
</dbReference>
<dbReference type="PANTHER" id="PTHR35807">
    <property type="entry name" value="TRANSCRIPTIONAL REGULATOR REDD-RELATED"/>
    <property type="match status" value="1"/>
</dbReference>
<evidence type="ECO:0000256" key="2">
    <source>
        <dbReference type="ARBA" id="ARBA00023125"/>
    </source>
</evidence>
<dbReference type="SUPFAM" id="SSF46894">
    <property type="entry name" value="C-terminal effector domain of the bipartite response regulators"/>
    <property type="match status" value="1"/>
</dbReference>
<dbReference type="InterPro" id="IPR001867">
    <property type="entry name" value="OmpR/PhoB-type_DNA-bd"/>
</dbReference>
<evidence type="ECO:0000259" key="4">
    <source>
        <dbReference type="PROSITE" id="PS51755"/>
    </source>
</evidence>
<sequence length="253" mass="29031">MPAASRKKGLHMLLWFLLNPGKPCSAEQFVDTLWPETDPEKAISSFDVNMHSLRRLLEPELGPREESSFIRHHSNRVYTFESDDMWWTDIADLELLYQRGHTCDNAGDTDRARFYYRRVSEYVSQGPLLDGESSPWLDPFRRRYALMCSQALARLMQIDVDRGGDEELLESAYQMLRVDRYNQLATRVIVESCLRKGNRSGAARRLEAFCNAVQRDLGLQPPAEFVELRQALRGGSRVSCLSGIYKGANLHGR</sequence>
<dbReference type="InterPro" id="IPR005158">
    <property type="entry name" value="BTAD"/>
</dbReference>
<dbReference type="SMART" id="SM01043">
    <property type="entry name" value="BTAD"/>
    <property type="match status" value="1"/>
</dbReference>
<evidence type="ECO:0000256" key="3">
    <source>
        <dbReference type="PROSITE-ProRule" id="PRU01091"/>
    </source>
</evidence>
<dbReference type="Gene3D" id="1.25.40.10">
    <property type="entry name" value="Tetratricopeptide repeat domain"/>
    <property type="match status" value="1"/>
</dbReference>
<feature type="DNA-binding region" description="OmpR/PhoB-type" evidence="3">
    <location>
        <begin position="1"/>
        <end position="82"/>
    </location>
</feature>